<sequence>MNWGGLQSVLNDVNKNSTAIGRVWLSVLFIFRLLVLVVAAEKVWSDENKDFDCNTRQPGCKSVCYDRFFPISHIRFWSLQLIVVTTPTLLVAMHVGSRKMRSRHHHFPEGFENKIQGGLLWTYTISVLFRIIFETGSLYIFYILYGGYSLPRLVKCTEEPCPNIVDCFVSRPSEKTVFVVFMLTVSAICLLLNVIEFFYLAIKYFCVRKRYRRTVTEPRASMVGGSSGNPAGVKSTRVKGPARNVADVHAEGSGDDSASSREHSKENRANLKREAPSKPNGILKK</sequence>
<gene>
    <name evidence="15 16 17" type="primary">LOC116956540</name>
</gene>
<evidence type="ECO:0000256" key="8">
    <source>
        <dbReference type="ARBA" id="ARBA00023136"/>
    </source>
</evidence>
<evidence type="ECO:0000256" key="2">
    <source>
        <dbReference type="ARBA" id="ARBA00004651"/>
    </source>
</evidence>
<dbReference type="Gene3D" id="1.20.1440.80">
    <property type="entry name" value="Gap junction channel protein cysteine-rich domain"/>
    <property type="match status" value="1"/>
</dbReference>
<dbReference type="RefSeq" id="XP_032834119.1">
    <property type="nucleotide sequence ID" value="XM_032978228.1"/>
</dbReference>
<dbReference type="SMART" id="SM00037">
    <property type="entry name" value="CNX"/>
    <property type="match status" value="1"/>
</dbReference>
<evidence type="ECO:0000313" key="17">
    <source>
        <dbReference type="RefSeq" id="XP_032834120.1"/>
    </source>
</evidence>
<evidence type="ECO:0000256" key="9">
    <source>
        <dbReference type="RuleBase" id="RU000630"/>
    </source>
</evidence>
<protein>
    <recommendedName>
        <fullName evidence="9">Gap junction protein</fullName>
    </recommendedName>
</protein>
<dbReference type="InterPro" id="IPR000500">
    <property type="entry name" value="Connexin"/>
</dbReference>
<evidence type="ECO:0000256" key="3">
    <source>
        <dbReference type="ARBA" id="ARBA00022475"/>
    </source>
</evidence>
<dbReference type="PANTHER" id="PTHR11984:SF53">
    <property type="entry name" value="GAP JUNCTION PROTEIN"/>
    <property type="match status" value="1"/>
</dbReference>
<evidence type="ECO:0000256" key="10">
    <source>
        <dbReference type="SAM" id="MobiDB-lite"/>
    </source>
</evidence>
<feature type="region of interest" description="Disordered" evidence="10">
    <location>
        <begin position="222"/>
        <end position="285"/>
    </location>
</feature>
<evidence type="ECO:0000256" key="5">
    <source>
        <dbReference type="ARBA" id="ARBA00022868"/>
    </source>
</evidence>
<dbReference type="RefSeq" id="XP_032834120.1">
    <property type="nucleotide sequence ID" value="XM_032978229.1"/>
</dbReference>
<evidence type="ECO:0000313" key="16">
    <source>
        <dbReference type="RefSeq" id="XP_032834119.1"/>
    </source>
</evidence>
<dbReference type="InterPro" id="IPR013092">
    <property type="entry name" value="Connexin_N"/>
</dbReference>
<feature type="domain" description="Connexin cysteine-rich" evidence="13">
    <location>
        <begin position="133"/>
        <end position="200"/>
    </location>
</feature>
<evidence type="ECO:0000259" key="12">
    <source>
        <dbReference type="SMART" id="SM00037"/>
    </source>
</evidence>
<keyword evidence="3" id="KW-1003">Cell membrane</keyword>
<dbReference type="InterPro" id="IPR038359">
    <property type="entry name" value="Connexin_N_sf"/>
</dbReference>
<comment type="function">
    <text evidence="9">One gap junction consists of a cluster of closely packed pairs of transmembrane channels, the connexons, through which materials of low MW diffuse from one cell to a neighboring cell.</text>
</comment>
<dbReference type="KEGG" id="pmrn:116956540"/>
<name>A0AAJ7UE68_PETMA</name>
<dbReference type="GO" id="GO:0007267">
    <property type="term" value="P:cell-cell signaling"/>
    <property type="evidence" value="ECO:0007669"/>
    <property type="project" value="TreeGrafter"/>
</dbReference>
<dbReference type="Pfam" id="PF00029">
    <property type="entry name" value="Connexin"/>
    <property type="match status" value="1"/>
</dbReference>
<dbReference type="SMART" id="SM01089">
    <property type="entry name" value="Connexin_CCC"/>
    <property type="match status" value="1"/>
</dbReference>
<feature type="domain" description="Connexin N-terminal" evidence="12">
    <location>
        <begin position="42"/>
        <end position="75"/>
    </location>
</feature>
<keyword evidence="14" id="KW-1185">Reference proteome</keyword>
<reference evidence="15 16" key="1">
    <citation type="submission" date="2025-04" db="UniProtKB">
        <authorList>
            <consortium name="RefSeq"/>
        </authorList>
    </citation>
    <scope>IDENTIFICATION</scope>
    <source>
        <tissue evidence="15 16">Sperm</tissue>
    </source>
</reference>
<evidence type="ECO:0000313" key="15">
    <source>
        <dbReference type="RefSeq" id="XP_032834117.1"/>
    </source>
</evidence>
<feature type="compositionally biased region" description="Basic and acidic residues" evidence="10">
    <location>
        <begin position="246"/>
        <end position="276"/>
    </location>
</feature>
<dbReference type="AlphaFoldDB" id="A0AAJ7UE68"/>
<evidence type="ECO:0000256" key="1">
    <source>
        <dbReference type="ARBA" id="ARBA00004610"/>
    </source>
</evidence>
<dbReference type="PRINTS" id="PR00206">
    <property type="entry name" value="CONNEXIN"/>
</dbReference>
<comment type="subunit">
    <text evidence="9">A connexon is composed of a hexamer of connexins.</text>
</comment>
<evidence type="ECO:0000256" key="11">
    <source>
        <dbReference type="SAM" id="Phobius"/>
    </source>
</evidence>
<evidence type="ECO:0000259" key="13">
    <source>
        <dbReference type="SMART" id="SM01089"/>
    </source>
</evidence>
<organism evidence="14 16">
    <name type="scientific">Petromyzon marinus</name>
    <name type="common">Sea lamprey</name>
    <dbReference type="NCBI Taxonomy" id="7757"/>
    <lineage>
        <taxon>Eukaryota</taxon>
        <taxon>Metazoa</taxon>
        <taxon>Chordata</taxon>
        <taxon>Craniata</taxon>
        <taxon>Vertebrata</taxon>
        <taxon>Cyclostomata</taxon>
        <taxon>Hyperoartia</taxon>
        <taxon>Petromyzontiformes</taxon>
        <taxon>Petromyzontidae</taxon>
        <taxon>Petromyzon</taxon>
    </lineage>
</organism>
<dbReference type="RefSeq" id="XP_032834117.1">
    <property type="nucleotide sequence ID" value="XM_032978226.1"/>
</dbReference>
<comment type="similarity">
    <text evidence="9">Belongs to the connexin family.</text>
</comment>
<accession>A0AAJ7UE68</accession>
<keyword evidence="6" id="KW-0965">Cell junction</keyword>
<proteinExistence type="inferred from homology"/>
<keyword evidence="5 9" id="KW-0303">Gap junction</keyword>
<dbReference type="PROSITE" id="PS00408">
    <property type="entry name" value="CONNEXINS_2"/>
    <property type="match status" value="1"/>
</dbReference>
<dbReference type="InterPro" id="IPR019570">
    <property type="entry name" value="Connexin_CCC"/>
</dbReference>
<evidence type="ECO:0000256" key="6">
    <source>
        <dbReference type="ARBA" id="ARBA00022949"/>
    </source>
</evidence>
<feature type="transmembrane region" description="Helical" evidence="11">
    <location>
        <begin position="76"/>
        <end position="97"/>
    </location>
</feature>
<evidence type="ECO:0000256" key="4">
    <source>
        <dbReference type="ARBA" id="ARBA00022692"/>
    </source>
</evidence>
<feature type="transmembrane region" description="Helical" evidence="11">
    <location>
        <begin position="21"/>
        <end position="40"/>
    </location>
</feature>
<keyword evidence="4 9" id="KW-0812">Transmembrane</keyword>
<evidence type="ECO:0000256" key="7">
    <source>
        <dbReference type="ARBA" id="ARBA00022989"/>
    </source>
</evidence>
<dbReference type="InterPro" id="IPR017990">
    <property type="entry name" value="Connexin_CS"/>
</dbReference>
<evidence type="ECO:0000313" key="14">
    <source>
        <dbReference type="Proteomes" id="UP001318040"/>
    </source>
</evidence>
<comment type="subcellular location">
    <subcellularLocation>
        <location evidence="1">Cell junction</location>
        <location evidence="1">Gap junction</location>
    </subcellularLocation>
    <subcellularLocation>
        <location evidence="2 9">Cell membrane</location>
        <topology evidence="2 9">Multi-pass membrane protein</topology>
    </subcellularLocation>
</comment>
<dbReference type="PANTHER" id="PTHR11984">
    <property type="entry name" value="CONNEXIN"/>
    <property type="match status" value="1"/>
</dbReference>
<dbReference type="Proteomes" id="UP001318040">
    <property type="component" value="Chromosome 66"/>
</dbReference>
<dbReference type="GO" id="GO:0005922">
    <property type="term" value="C:connexin complex"/>
    <property type="evidence" value="ECO:0007669"/>
    <property type="project" value="InterPro"/>
</dbReference>
<feature type="transmembrane region" description="Helical" evidence="11">
    <location>
        <begin position="178"/>
        <end position="202"/>
    </location>
</feature>
<keyword evidence="7 11" id="KW-1133">Transmembrane helix</keyword>
<feature type="transmembrane region" description="Helical" evidence="11">
    <location>
        <begin position="118"/>
        <end position="145"/>
    </location>
</feature>
<keyword evidence="8 11" id="KW-0472">Membrane</keyword>
<dbReference type="GO" id="GO:0005243">
    <property type="term" value="F:gap junction channel activity"/>
    <property type="evidence" value="ECO:0007669"/>
    <property type="project" value="TreeGrafter"/>
</dbReference>
<dbReference type="PROSITE" id="PS00407">
    <property type="entry name" value="CONNEXINS_1"/>
    <property type="match status" value="1"/>
</dbReference>